<dbReference type="KEGG" id="samy:DB32_002058"/>
<accession>A0A0F6SEB6</accession>
<feature type="compositionally biased region" description="Basic and acidic residues" evidence="1">
    <location>
        <begin position="127"/>
        <end position="137"/>
    </location>
</feature>
<feature type="region of interest" description="Disordered" evidence="1">
    <location>
        <begin position="127"/>
        <end position="146"/>
    </location>
</feature>
<evidence type="ECO:0000313" key="2">
    <source>
        <dbReference type="EMBL" id="AKF04909.1"/>
    </source>
</evidence>
<dbReference type="Proteomes" id="UP000034883">
    <property type="component" value="Chromosome"/>
</dbReference>
<evidence type="ECO:0000313" key="3">
    <source>
        <dbReference type="Proteomes" id="UP000034883"/>
    </source>
</evidence>
<sequence>MRSRGWLGIAALALLAGCDGSSLECGEGTIEQDGRCVSSTTYGPGTERDPETGACVPSETVECATGTRLVEGECVPDGSVVCSGNTVFDPARGACVLDPDACAEGTVLVEGRCVPFDDTLVGDVHAAAEPDDPRFDGDPAPMSPPSIGDTVTIDGCIAPANFDEDDRGIIDVDVDHFAFTVAQPGLYRVRADGKGGLSAAFAIASTDPALDTWFRLGIDLASDGSERQVWLPRAGTYVLMIFDSRSATLDLLPSRFTFARPVGGEGTCYFASVEGLETPSPTALTASTRTGALGDPQFFAIASPARTVLQARLTASSAAAMGGLVMSVGTTFHGERAASPRTDLFSEILEAGDSLLLVVDAVYDYAATPVAYDLEVRRPPRLPDEGTLTIEHDEDEAPYFWFEGQAGDVMRMAIESDGARLYYYFYDREVSEIVAPICVDEPCTAAERYAQLTGTGRYVARIYNVDGEHGVDYDVALQVEAITPIAAAVGTPSTIDLSGGRYGFVAIDASSVDWGRYVLSSLAGTDFVEAQTLLFMRDEEGVLAMDRGPGNVSAIDALISAEGFSRIYGDGPGELLIAVNDPNGSELDESLDLALVNETFVNVPVTPGTPVTRAADTIAADTSRLYLVRAPTGTELTFRATGAGSADVAIDELEADVTVVDTVDATGGGQPESMARTVGPRGWIALAVRTVDGSAGEVGIAIDSEPPAYSFAPGARRFADVCAAGVELVDDDDAMSGIVPLDTFAGFELFGTSVDQILVSTNGWLTIDGSYLGDSIGSGGVGVGGQLPDGVIAAQWTDLVARVCARQTAGELVVQWTGQHYNTGEEIEMQVVLSGTSRIELVYGPHHGPRFTEQQVGLESPDGGVALMPPLALLGADRSVVATARP</sequence>
<dbReference type="AlphaFoldDB" id="A0A0F6SEB6"/>
<dbReference type="STRING" id="927083.DB32_002058"/>
<keyword evidence="3" id="KW-1185">Reference proteome</keyword>
<proteinExistence type="predicted"/>
<dbReference type="EMBL" id="CP011125">
    <property type="protein sequence ID" value="AKF04909.1"/>
    <property type="molecule type" value="Genomic_DNA"/>
</dbReference>
<dbReference type="RefSeq" id="WP_053232205.1">
    <property type="nucleotide sequence ID" value="NZ_CP011125.1"/>
</dbReference>
<gene>
    <name evidence="2" type="ORF">DB32_002058</name>
</gene>
<reference evidence="2 3" key="1">
    <citation type="submission" date="2015-03" db="EMBL/GenBank/DDBJ databases">
        <title>Genome assembly of Sandaracinus amylolyticus DSM 53668.</title>
        <authorList>
            <person name="Sharma G."/>
            <person name="Subramanian S."/>
        </authorList>
    </citation>
    <scope>NUCLEOTIDE SEQUENCE [LARGE SCALE GENOMIC DNA]</scope>
    <source>
        <strain evidence="2 3">DSM 53668</strain>
    </source>
</reference>
<dbReference type="PROSITE" id="PS51257">
    <property type="entry name" value="PROKAR_LIPOPROTEIN"/>
    <property type="match status" value="1"/>
</dbReference>
<name>A0A0F6SEB6_9BACT</name>
<protein>
    <submittedName>
        <fullName evidence="2">Uncharacterized protein</fullName>
    </submittedName>
</protein>
<organism evidence="2 3">
    <name type="scientific">Sandaracinus amylolyticus</name>
    <dbReference type="NCBI Taxonomy" id="927083"/>
    <lineage>
        <taxon>Bacteria</taxon>
        <taxon>Pseudomonadati</taxon>
        <taxon>Myxococcota</taxon>
        <taxon>Polyangia</taxon>
        <taxon>Polyangiales</taxon>
        <taxon>Sandaracinaceae</taxon>
        <taxon>Sandaracinus</taxon>
    </lineage>
</organism>
<evidence type="ECO:0000256" key="1">
    <source>
        <dbReference type="SAM" id="MobiDB-lite"/>
    </source>
</evidence>
<dbReference type="OrthoDB" id="5477731at2"/>